<organism evidence="2 3">
    <name type="scientific">Pseudonocardia xishanensis</name>
    <dbReference type="NCBI Taxonomy" id="630995"/>
    <lineage>
        <taxon>Bacteria</taxon>
        <taxon>Bacillati</taxon>
        <taxon>Actinomycetota</taxon>
        <taxon>Actinomycetes</taxon>
        <taxon>Pseudonocardiales</taxon>
        <taxon>Pseudonocardiaceae</taxon>
        <taxon>Pseudonocardia</taxon>
    </lineage>
</organism>
<evidence type="ECO:0000313" key="3">
    <source>
        <dbReference type="Proteomes" id="UP001501598"/>
    </source>
</evidence>
<name>A0ABP8S377_9PSEU</name>
<dbReference type="RefSeq" id="WP_181782966.1">
    <property type="nucleotide sequence ID" value="NZ_BAABGT010000108.1"/>
</dbReference>
<evidence type="ECO:0000313" key="2">
    <source>
        <dbReference type="EMBL" id="GAA4558126.1"/>
    </source>
</evidence>
<reference evidence="3" key="1">
    <citation type="journal article" date="2019" name="Int. J. Syst. Evol. Microbiol.">
        <title>The Global Catalogue of Microorganisms (GCM) 10K type strain sequencing project: providing services to taxonomists for standard genome sequencing and annotation.</title>
        <authorList>
            <consortium name="The Broad Institute Genomics Platform"/>
            <consortium name="The Broad Institute Genome Sequencing Center for Infectious Disease"/>
            <person name="Wu L."/>
            <person name="Ma J."/>
        </authorList>
    </citation>
    <scope>NUCLEOTIDE SEQUENCE [LARGE SCALE GENOMIC DNA]</scope>
    <source>
        <strain evidence="3">JCM 17906</strain>
    </source>
</reference>
<gene>
    <name evidence="2" type="ORF">GCM10023175_63740</name>
</gene>
<dbReference type="EMBL" id="BAABGT010000108">
    <property type="protein sequence ID" value="GAA4558126.1"/>
    <property type="molecule type" value="Genomic_DNA"/>
</dbReference>
<evidence type="ECO:0000256" key="1">
    <source>
        <dbReference type="SAM" id="Phobius"/>
    </source>
</evidence>
<keyword evidence="3" id="KW-1185">Reference proteome</keyword>
<feature type="transmembrane region" description="Helical" evidence="1">
    <location>
        <begin position="59"/>
        <end position="87"/>
    </location>
</feature>
<dbReference type="Proteomes" id="UP001501598">
    <property type="component" value="Unassembled WGS sequence"/>
</dbReference>
<keyword evidence="1" id="KW-0472">Membrane</keyword>
<keyword evidence="1" id="KW-0812">Transmembrane</keyword>
<proteinExistence type="predicted"/>
<accession>A0ABP8S377</accession>
<sequence length="101" mass="9907">MGIVFTLVALVGLLAALGHVGYVAMLNNAAKKKGAAGSEIAAYSKSRFPVAGGAAGVSLLGLLLTSGGTTASIIGVILALGGGFVGYRGLQQERAKYPTGG</sequence>
<comment type="caution">
    <text evidence="2">The sequence shown here is derived from an EMBL/GenBank/DDBJ whole genome shotgun (WGS) entry which is preliminary data.</text>
</comment>
<protein>
    <submittedName>
        <fullName evidence="2">Uncharacterized protein</fullName>
    </submittedName>
</protein>
<keyword evidence="1" id="KW-1133">Transmembrane helix</keyword>